<dbReference type="AlphaFoldDB" id="A0AA90ST52"/>
<reference evidence="4 5" key="1">
    <citation type="journal article" date="2023" name="bioRxiv">
        <title>An intranuclear bacterial parasite of deep-sea mussels expresses apoptosis inhibitors acquired from its host.</title>
        <authorList>
            <person name="Gonzalez Porras M.A."/>
            <person name="Assie A."/>
            <person name="Tietjen M."/>
            <person name="Violette M."/>
            <person name="Kleiner M."/>
            <person name="Gruber-Vodicka H."/>
            <person name="Dubilier N."/>
            <person name="Leisch N."/>
        </authorList>
    </citation>
    <scope>NUCLEOTIDE SEQUENCE [LARGE SCALE GENOMIC DNA]</scope>
    <source>
        <strain evidence="4">IAP13</strain>
    </source>
</reference>
<evidence type="ECO:0000256" key="1">
    <source>
        <dbReference type="ARBA" id="ARBA00023157"/>
    </source>
</evidence>
<keyword evidence="1" id="KW-1015">Disulfide bond</keyword>
<keyword evidence="3" id="KW-0812">Transmembrane</keyword>
<protein>
    <submittedName>
        <fullName evidence="4">Low-density lipoprotein receptor class A repeat-containing protein</fullName>
    </submittedName>
</protein>
<evidence type="ECO:0000256" key="2">
    <source>
        <dbReference type="SAM" id="MobiDB-lite"/>
    </source>
</evidence>
<accession>A0AA90ST52</accession>
<sequence>MGGGYRSRPRWISCDARRACLETSFDGQSEKQDQKVSEPVHQKEATTSQESGVNTTTKSCFKLGSDEKLFVCNDMQTVLYHFRCDGKVNCRDKSDDIWNCPANGTIITEEIFAEKNFTEENFTGASVLGALAIAVGAYIVVVLVKYRDKKSTRGMLAWLASPITEPVSYLRRHCVYYLVPPRENNEGASRNSYFGMRSCVEAIMHPVNYLLSYCGCSPVGTDNDYHCCKK</sequence>
<keyword evidence="4" id="KW-0449">Lipoprotein</keyword>
<comment type="caution">
    <text evidence="4">The sequence shown here is derived from an EMBL/GenBank/DDBJ whole genome shotgun (WGS) entry which is preliminary data.</text>
</comment>
<dbReference type="EMBL" id="JASXSV010000010">
    <property type="protein sequence ID" value="MDP0589169.1"/>
    <property type="molecule type" value="Genomic_DNA"/>
</dbReference>
<keyword evidence="4" id="KW-0675">Receptor</keyword>
<keyword evidence="3" id="KW-0472">Membrane</keyword>
<dbReference type="Gene3D" id="4.10.400.10">
    <property type="entry name" value="Low-density Lipoprotein Receptor"/>
    <property type="match status" value="1"/>
</dbReference>
<dbReference type="InterPro" id="IPR036055">
    <property type="entry name" value="LDL_receptor-like_sf"/>
</dbReference>
<keyword evidence="3" id="KW-1133">Transmembrane helix</keyword>
<feature type="region of interest" description="Disordered" evidence="2">
    <location>
        <begin position="25"/>
        <end position="50"/>
    </location>
</feature>
<dbReference type="SUPFAM" id="SSF57424">
    <property type="entry name" value="LDL receptor-like module"/>
    <property type="match status" value="1"/>
</dbReference>
<evidence type="ECO:0000313" key="4">
    <source>
        <dbReference type="EMBL" id="MDP0589169.1"/>
    </source>
</evidence>
<feature type="compositionally biased region" description="Basic and acidic residues" evidence="2">
    <location>
        <begin position="28"/>
        <end position="44"/>
    </location>
</feature>
<feature type="transmembrane region" description="Helical" evidence="3">
    <location>
        <begin position="122"/>
        <end position="144"/>
    </location>
</feature>
<proteinExistence type="predicted"/>
<gene>
    <name evidence="4" type="ORF">QS748_08235</name>
</gene>
<name>A0AA90ST52_9GAMM</name>
<dbReference type="Proteomes" id="UP001178148">
    <property type="component" value="Unassembled WGS sequence"/>
</dbReference>
<evidence type="ECO:0000256" key="3">
    <source>
        <dbReference type="SAM" id="Phobius"/>
    </source>
</evidence>
<evidence type="ECO:0000313" key="5">
    <source>
        <dbReference type="Proteomes" id="UP001178148"/>
    </source>
</evidence>
<keyword evidence="5" id="KW-1185">Reference proteome</keyword>
<organism evidence="4 5">
    <name type="scientific">Candidatus Endonucleibacter bathymodioli</name>
    <dbReference type="NCBI Taxonomy" id="539814"/>
    <lineage>
        <taxon>Bacteria</taxon>
        <taxon>Pseudomonadati</taxon>
        <taxon>Pseudomonadota</taxon>
        <taxon>Gammaproteobacteria</taxon>
        <taxon>Oceanospirillales</taxon>
        <taxon>Endozoicomonadaceae</taxon>
        <taxon>Candidatus Endonucleibacter</taxon>
    </lineage>
</organism>